<dbReference type="AlphaFoldDB" id="U7QFH3"/>
<dbReference type="EMBL" id="AUZM01000032">
    <property type="protein sequence ID" value="ERT06699.1"/>
    <property type="molecule type" value="Genomic_DNA"/>
</dbReference>
<proteinExistence type="predicted"/>
<accession>U7QFH3</accession>
<reference evidence="1 2" key="1">
    <citation type="journal article" date="2013" name="Front. Microbiol.">
        <title>Comparative genomic analyses of the cyanobacterium, Lyngbya aestuarii BL J, a powerful hydrogen producer.</title>
        <authorList>
            <person name="Kothari A."/>
            <person name="Vaughn M."/>
            <person name="Garcia-Pichel F."/>
        </authorList>
    </citation>
    <scope>NUCLEOTIDE SEQUENCE [LARGE SCALE GENOMIC DNA]</scope>
    <source>
        <strain evidence="1 2">BL J</strain>
    </source>
</reference>
<sequence length="42" mass="4843">MDSHRDRDIHDRSRDFGIGGRRSRSLLLQSCVNFKKDRGAIA</sequence>
<evidence type="ECO:0000313" key="1">
    <source>
        <dbReference type="EMBL" id="ERT06699.1"/>
    </source>
</evidence>
<gene>
    <name evidence="1" type="ORF">M595_3318</name>
</gene>
<evidence type="ECO:0000313" key="2">
    <source>
        <dbReference type="Proteomes" id="UP000017127"/>
    </source>
</evidence>
<organism evidence="1 2">
    <name type="scientific">Lyngbya aestuarii BL J</name>
    <dbReference type="NCBI Taxonomy" id="1348334"/>
    <lineage>
        <taxon>Bacteria</taxon>
        <taxon>Bacillati</taxon>
        <taxon>Cyanobacteriota</taxon>
        <taxon>Cyanophyceae</taxon>
        <taxon>Oscillatoriophycideae</taxon>
        <taxon>Oscillatoriales</taxon>
        <taxon>Microcoleaceae</taxon>
        <taxon>Lyngbya</taxon>
    </lineage>
</organism>
<dbReference type="RefSeq" id="WP_023067092.1">
    <property type="nucleotide sequence ID" value="NZ_AUZM01000032.1"/>
</dbReference>
<name>U7QFH3_9CYAN</name>
<comment type="caution">
    <text evidence="1">The sequence shown here is derived from an EMBL/GenBank/DDBJ whole genome shotgun (WGS) entry which is preliminary data.</text>
</comment>
<keyword evidence="2" id="KW-1185">Reference proteome</keyword>
<protein>
    <submittedName>
        <fullName evidence="1">Uncharacterized protein</fullName>
    </submittedName>
</protein>
<dbReference type="Proteomes" id="UP000017127">
    <property type="component" value="Unassembled WGS sequence"/>
</dbReference>